<sequence length="111" mass="12692">MFRLILGIVFILLGIRFVYLAFLLKKSKDINLIKNNMVKVEKIKDKEGYLKFNFKTNIILGITLCVNGIVSILSECFVFFDDICSIINSIACLIIIICGCMNIYKAPKFQE</sequence>
<dbReference type="EMBL" id="BAAACP010000018">
    <property type="protein sequence ID" value="GAA0865746.1"/>
    <property type="molecule type" value="Genomic_DNA"/>
</dbReference>
<feature type="transmembrane region" description="Helical" evidence="1">
    <location>
        <begin position="6"/>
        <end position="24"/>
    </location>
</feature>
<keyword evidence="1" id="KW-1133">Transmembrane helix</keyword>
<evidence type="ECO:0000313" key="2">
    <source>
        <dbReference type="EMBL" id="GAA0865746.1"/>
    </source>
</evidence>
<organism evidence="2 3">
    <name type="scientific">Paraclostridium tenue</name>
    <dbReference type="NCBI Taxonomy" id="1737"/>
    <lineage>
        <taxon>Bacteria</taxon>
        <taxon>Bacillati</taxon>
        <taxon>Bacillota</taxon>
        <taxon>Clostridia</taxon>
        <taxon>Peptostreptococcales</taxon>
        <taxon>Peptostreptococcaceae</taxon>
        <taxon>Paraclostridium</taxon>
    </lineage>
</organism>
<keyword evidence="3" id="KW-1185">Reference proteome</keyword>
<gene>
    <name evidence="2" type="ORF">GCM10008917_24400</name>
</gene>
<name>A0ABP3XJG7_9FIRM</name>
<feature type="transmembrane region" description="Helical" evidence="1">
    <location>
        <begin position="58"/>
        <end position="80"/>
    </location>
</feature>
<dbReference type="RefSeq" id="WP_346046414.1">
    <property type="nucleotide sequence ID" value="NZ_BAAACP010000018.1"/>
</dbReference>
<reference evidence="3" key="1">
    <citation type="journal article" date="2019" name="Int. J. Syst. Evol. Microbiol.">
        <title>The Global Catalogue of Microorganisms (GCM) 10K type strain sequencing project: providing services to taxonomists for standard genome sequencing and annotation.</title>
        <authorList>
            <consortium name="The Broad Institute Genomics Platform"/>
            <consortium name="The Broad Institute Genome Sequencing Center for Infectious Disease"/>
            <person name="Wu L."/>
            <person name="Ma J."/>
        </authorList>
    </citation>
    <scope>NUCLEOTIDE SEQUENCE [LARGE SCALE GENOMIC DNA]</scope>
    <source>
        <strain evidence="3">JCM 6486</strain>
    </source>
</reference>
<proteinExistence type="predicted"/>
<dbReference type="Proteomes" id="UP001400965">
    <property type="component" value="Unassembled WGS sequence"/>
</dbReference>
<accession>A0ABP3XJG7</accession>
<evidence type="ECO:0008006" key="4">
    <source>
        <dbReference type="Google" id="ProtNLM"/>
    </source>
</evidence>
<evidence type="ECO:0000256" key="1">
    <source>
        <dbReference type="SAM" id="Phobius"/>
    </source>
</evidence>
<feature type="transmembrane region" description="Helical" evidence="1">
    <location>
        <begin position="86"/>
        <end position="104"/>
    </location>
</feature>
<comment type="caution">
    <text evidence="2">The sequence shown here is derived from an EMBL/GenBank/DDBJ whole genome shotgun (WGS) entry which is preliminary data.</text>
</comment>
<keyword evidence="1" id="KW-0812">Transmembrane</keyword>
<protein>
    <recommendedName>
        <fullName evidence="4">DUF3784 domain-containing protein</fullName>
    </recommendedName>
</protein>
<evidence type="ECO:0000313" key="3">
    <source>
        <dbReference type="Proteomes" id="UP001400965"/>
    </source>
</evidence>
<keyword evidence="1" id="KW-0472">Membrane</keyword>